<protein>
    <submittedName>
        <fullName evidence="8">Heat shock protein DnaJ domain protein</fullName>
    </submittedName>
</protein>
<accession>V4RJZ3</accession>
<sequence length="236" mass="25263">MGAFLLGLIGLVLLLAGLQAFANSDPAKVAKWVKIVGGVVLLAVAAVLGVTGRWGFAIPLGIAGISLLGLRVPFQPHRGTSRRSAGSSSSVRSPWVEMRLDHDTGRMSGEVLDGRWAGQALDDLSFDDVVELLAEVDDAQSRQLLEAYLDRREPGWREDGEADAAAGQSRPRHTGEMTAQEAYEILGVAPGADAAAIRRAHRDLMMKLHPDRGGSTYLAAKINEAKELLLRKHGQA</sequence>
<dbReference type="SUPFAM" id="SSF46565">
    <property type="entry name" value="Chaperone J-domain"/>
    <property type="match status" value="1"/>
</dbReference>
<gene>
    <name evidence="8" type="ORF">N177_3643</name>
</gene>
<keyword evidence="8" id="KW-0346">Stress response</keyword>
<dbReference type="PROSITE" id="PS50076">
    <property type="entry name" value="DNAJ_2"/>
    <property type="match status" value="1"/>
</dbReference>
<dbReference type="RefSeq" id="WP_023433761.1">
    <property type="nucleotide sequence ID" value="NZ_AWXZ01000039.1"/>
</dbReference>
<evidence type="ECO:0000313" key="8">
    <source>
        <dbReference type="EMBL" id="ESR23575.1"/>
    </source>
</evidence>
<evidence type="ECO:0000256" key="1">
    <source>
        <dbReference type="ARBA" id="ARBA00004167"/>
    </source>
</evidence>
<dbReference type="SMART" id="SM00271">
    <property type="entry name" value="DnaJ"/>
    <property type="match status" value="1"/>
</dbReference>
<dbReference type="FunFam" id="1.10.287.110:FF:000001">
    <property type="entry name" value="Import inner membrane translocase subunit tim14"/>
    <property type="match status" value="1"/>
</dbReference>
<dbReference type="Proteomes" id="UP000017819">
    <property type="component" value="Unassembled WGS sequence"/>
</dbReference>
<dbReference type="InterPro" id="IPR001623">
    <property type="entry name" value="DnaJ_domain"/>
</dbReference>
<dbReference type="eggNOG" id="COG2214">
    <property type="taxonomic scope" value="Bacteria"/>
</dbReference>
<dbReference type="STRING" id="631454.N177_3643"/>
<evidence type="ECO:0000259" key="7">
    <source>
        <dbReference type="PROSITE" id="PS50076"/>
    </source>
</evidence>
<name>V4RJZ3_9HYPH</name>
<dbReference type="GO" id="GO:0016020">
    <property type="term" value="C:membrane"/>
    <property type="evidence" value="ECO:0007669"/>
    <property type="project" value="UniProtKB-SubCell"/>
</dbReference>
<dbReference type="Gene3D" id="1.10.287.110">
    <property type="entry name" value="DnaJ domain"/>
    <property type="match status" value="1"/>
</dbReference>
<comment type="caution">
    <text evidence="8">The sequence shown here is derived from an EMBL/GenBank/DDBJ whole genome shotgun (WGS) entry which is preliminary data.</text>
</comment>
<proteinExistence type="inferred from homology"/>
<reference evidence="8 9" key="1">
    <citation type="journal article" date="2014" name="Genome Announc.">
        <title>Draft Genome Sequence of Lutibaculum baratangense Strain AMV1T, Isolated from a Mud Volcano in Andamans, India.</title>
        <authorList>
            <person name="Singh A."/>
            <person name="Sreenivas A."/>
            <person name="Sathyanarayana Reddy G."/>
            <person name="Pinnaka A.K."/>
            <person name="Shivaji S."/>
        </authorList>
    </citation>
    <scope>NUCLEOTIDE SEQUENCE [LARGE SCALE GENOMIC DNA]</scope>
    <source>
        <strain evidence="8 9">AMV1</strain>
    </source>
</reference>
<evidence type="ECO:0000256" key="6">
    <source>
        <dbReference type="SAM" id="Phobius"/>
    </source>
</evidence>
<evidence type="ECO:0000313" key="9">
    <source>
        <dbReference type="Proteomes" id="UP000017819"/>
    </source>
</evidence>
<dbReference type="AlphaFoldDB" id="V4RJZ3"/>
<comment type="subcellular location">
    <subcellularLocation>
        <location evidence="1">Membrane</location>
        <topology evidence="1">Single-pass membrane protein</topology>
    </subcellularLocation>
</comment>
<feature type="transmembrane region" description="Helical" evidence="6">
    <location>
        <begin position="32"/>
        <end position="50"/>
    </location>
</feature>
<evidence type="ECO:0000256" key="4">
    <source>
        <dbReference type="ARBA" id="ARBA00023136"/>
    </source>
</evidence>
<evidence type="ECO:0000256" key="2">
    <source>
        <dbReference type="ARBA" id="ARBA00022692"/>
    </source>
</evidence>
<keyword evidence="4 6" id="KW-0472">Membrane</keyword>
<organism evidence="8 9">
    <name type="scientific">Lutibaculum baratangense AMV1</name>
    <dbReference type="NCBI Taxonomy" id="631454"/>
    <lineage>
        <taxon>Bacteria</taxon>
        <taxon>Pseudomonadati</taxon>
        <taxon>Pseudomonadota</taxon>
        <taxon>Alphaproteobacteria</taxon>
        <taxon>Hyphomicrobiales</taxon>
        <taxon>Tepidamorphaceae</taxon>
        <taxon>Lutibaculum</taxon>
    </lineage>
</organism>
<dbReference type="EMBL" id="AWXZ01000039">
    <property type="protein sequence ID" value="ESR23575.1"/>
    <property type="molecule type" value="Genomic_DNA"/>
</dbReference>
<dbReference type="PANTHER" id="PTHR12763:SF28">
    <property type="entry name" value="GEO10507P1-RELATED"/>
    <property type="match status" value="1"/>
</dbReference>
<dbReference type="OrthoDB" id="9811070at2"/>
<feature type="domain" description="J" evidence="7">
    <location>
        <begin position="181"/>
        <end position="236"/>
    </location>
</feature>
<comment type="similarity">
    <text evidence="5">Belongs to the TIM14 family.</text>
</comment>
<dbReference type="Pfam" id="PF00226">
    <property type="entry name" value="DnaJ"/>
    <property type="match status" value="1"/>
</dbReference>
<dbReference type="CDD" id="cd06257">
    <property type="entry name" value="DnaJ"/>
    <property type="match status" value="1"/>
</dbReference>
<dbReference type="PANTHER" id="PTHR12763">
    <property type="match status" value="1"/>
</dbReference>
<keyword evidence="3 6" id="KW-1133">Transmembrane helix</keyword>
<dbReference type="InterPro" id="IPR036869">
    <property type="entry name" value="J_dom_sf"/>
</dbReference>
<evidence type="ECO:0000256" key="5">
    <source>
        <dbReference type="ARBA" id="ARBA00038105"/>
    </source>
</evidence>
<evidence type="ECO:0000256" key="3">
    <source>
        <dbReference type="ARBA" id="ARBA00022989"/>
    </source>
</evidence>
<keyword evidence="2 6" id="KW-0812">Transmembrane</keyword>
<keyword evidence="9" id="KW-1185">Reference proteome</keyword>